<feature type="compositionally biased region" description="Basic and acidic residues" evidence="1">
    <location>
        <begin position="61"/>
        <end position="76"/>
    </location>
</feature>
<feature type="region of interest" description="Disordered" evidence="1">
    <location>
        <begin position="34"/>
        <end position="101"/>
    </location>
</feature>
<comment type="caution">
    <text evidence="2">The sequence shown here is derived from an EMBL/GenBank/DDBJ whole genome shotgun (WGS) entry which is preliminary data.</text>
</comment>
<proteinExistence type="predicted"/>
<feature type="compositionally biased region" description="Basic and acidic residues" evidence="1">
    <location>
        <begin position="87"/>
        <end position="101"/>
    </location>
</feature>
<evidence type="ECO:0000313" key="2">
    <source>
        <dbReference type="EMBL" id="KRR03418.1"/>
    </source>
</evidence>
<keyword evidence="3" id="KW-1185">Reference proteome</keyword>
<evidence type="ECO:0000313" key="3">
    <source>
        <dbReference type="Proteomes" id="UP000050863"/>
    </source>
</evidence>
<dbReference type="Proteomes" id="UP000050863">
    <property type="component" value="Unassembled WGS sequence"/>
</dbReference>
<dbReference type="EMBL" id="LLXZ01000146">
    <property type="protein sequence ID" value="KRR03418.1"/>
    <property type="molecule type" value="Genomic_DNA"/>
</dbReference>
<accession>A0A0R3L6F9</accession>
<protein>
    <submittedName>
        <fullName evidence="2">Uncharacterized protein</fullName>
    </submittedName>
</protein>
<evidence type="ECO:0000256" key="1">
    <source>
        <dbReference type="SAM" id="MobiDB-lite"/>
    </source>
</evidence>
<dbReference type="AlphaFoldDB" id="A0A0R3L6F9"/>
<reference evidence="2 3" key="1">
    <citation type="submission" date="2014-03" db="EMBL/GenBank/DDBJ databases">
        <title>Bradyrhizobium valentinum sp. nov., isolated from effective nodules of Lupinus mariae-josephae, a lupine endemic of basic-lime soils in Eastern Spain.</title>
        <authorList>
            <person name="Duran D."/>
            <person name="Rey L."/>
            <person name="Navarro A."/>
            <person name="Busquets A."/>
            <person name="Imperial J."/>
            <person name="Ruiz-Argueso T."/>
        </authorList>
    </citation>
    <scope>NUCLEOTIDE SEQUENCE [LARGE SCALE GENOMIC DNA]</scope>
    <source>
        <strain evidence="2 3">PAC68</strain>
    </source>
</reference>
<feature type="compositionally biased region" description="Polar residues" evidence="1">
    <location>
        <begin position="44"/>
        <end position="59"/>
    </location>
</feature>
<sequence length="101" mass="11229">MPLNVNSRRWSESMRYALAAILILAVSALTVSPASSEEIEPGTSLASLERNITTGSSRTAVHPDSERSTAKIKENEVETPETIATIERNREDRERMVVMDR</sequence>
<name>A0A0R3L6F9_9BRAD</name>
<gene>
    <name evidence="2" type="ORF">CQ12_39615</name>
</gene>
<organism evidence="2 3">
    <name type="scientific">Bradyrhizobium jicamae</name>
    <dbReference type="NCBI Taxonomy" id="280332"/>
    <lineage>
        <taxon>Bacteria</taxon>
        <taxon>Pseudomonadati</taxon>
        <taxon>Pseudomonadota</taxon>
        <taxon>Alphaproteobacteria</taxon>
        <taxon>Hyphomicrobiales</taxon>
        <taxon>Nitrobacteraceae</taxon>
        <taxon>Bradyrhizobium</taxon>
    </lineage>
</organism>